<dbReference type="Proteomes" id="UP000315995">
    <property type="component" value="Chromosome"/>
</dbReference>
<organism evidence="1 2">
    <name type="scientific">Persicimonas caeni</name>
    <dbReference type="NCBI Taxonomy" id="2292766"/>
    <lineage>
        <taxon>Bacteria</taxon>
        <taxon>Deltaproteobacteria</taxon>
        <taxon>Bradymonadales</taxon>
        <taxon>Bradymonadaceae</taxon>
        <taxon>Persicimonas</taxon>
    </lineage>
</organism>
<evidence type="ECO:0000313" key="2">
    <source>
        <dbReference type="Proteomes" id="UP000315995"/>
    </source>
</evidence>
<dbReference type="RefSeq" id="WP_141198600.1">
    <property type="nucleotide sequence ID" value="NZ_CP041186.1"/>
</dbReference>
<sequence length="121" mass="14022">MPDVVIEQGERTIILDAKYKSHWEELDLYGWHSVRDYVRDAHRNDILQVLAYANLSEAKHVTTCLIYPCRRETWASLDERERVAHRAEVPVGQRRLDVVLAAVPMDVVAGDKVLERALRFP</sequence>
<proteinExistence type="predicted"/>
<gene>
    <name evidence="1" type="ORF">FIV42_15645</name>
</gene>
<keyword evidence="2" id="KW-1185">Reference proteome</keyword>
<dbReference type="OrthoDB" id="1802855at2"/>
<accession>A0A4Y6PV48</accession>
<protein>
    <submittedName>
        <fullName evidence="1">Uncharacterized protein</fullName>
    </submittedName>
</protein>
<reference evidence="1 2" key="1">
    <citation type="submission" date="2019-06" db="EMBL/GenBank/DDBJ databases">
        <title>Persicimonas caeni gen. nov., sp. nov., a predatory bacterium isolated from solar saltern.</title>
        <authorList>
            <person name="Wang S."/>
        </authorList>
    </citation>
    <scope>NUCLEOTIDE SEQUENCE [LARGE SCALE GENOMIC DNA]</scope>
    <source>
        <strain evidence="1 2">YN101</strain>
    </source>
</reference>
<evidence type="ECO:0000313" key="1">
    <source>
        <dbReference type="EMBL" id="QDG52123.1"/>
    </source>
</evidence>
<dbReference type="Pfam" id="PF10117">
    <property type="entry name" value="McrBC"/>
    <property type="match status" value="1"/>
</dbReference>
<dbReference type="InterPro" id="IPR019292">
    <property type="entry name" value="McrC"/>
</dbReference>
<accession>A0A5B8Y5W6</accession>
<dbReference type="EMBL" id="CP041186">
    <property type="protein sequence ID" value="QDG52123.1"/>
    <property type="molecule type" value="Genomic_DNA"/>
</dbReference>
<dbReference type="AlphaFoldDB" id="A0A4Y6PV48"/>
<name>A0A4Y6PV48_PERCE</name>